<evidence type="ECO:0000256" key="5">
    <source>
        <dbReference type="ARBA" id="ARBA00022932"/>
    </source>
</evidence>
<dbReference type="PANTHER" id="PTHR10322">
    <property type="entry name" value="DNA POLYMERASE CATALYTIC SUBUNIT"/>
    <property type="match status" value="1"/>
</dbReference>
<keyword evidence="13" id="KW-1185">Reference proteome</keyword>
<dbReference type="Pfam" id="PF03104">
    <property type="entry name" value="DNA_pol_B_exo1"/>
    <property type="match status" value="1"/>
</dbReference>
<dbReference type="Pfam" id="PF00136">
    <property type="entry name" value="DNA_pol_B"/>
    <property type="match status" value="2"/>
</dbReference>
<dbReference type="InterPro" id="IPR023211">
    <property type="entry name" value="DNA_pol_palm_dom_sf"/>
</dbReference>
<feature type="region of interest" description="Disordered" evidence="9">
    <location>
        <begin position="899"/>
        <end position="924"/>
    </location>
</feature>
<dbReference type="Proteomes" id="UP000241890">
    <property type="component" value="Unassembled WGS sequence"/>
</dbReference>
<proteinExistence type="inferred from homology"/>
<keyword evidence="4" id="KW-0548">Nucleotidyltransferase</keyword>
<dbReference type="EC" id="2.7.7.7" evidence="2"/>
<evidence type="ECO:0000256" key="8">
    <source>
        <dbReference type="ARBA" id="ARBA00049244"/>
    </source>
</evidence>
<dbReference type="OrthoDB" id="2414538at2759"/>
<keyword evidence="3" id="KW-0808">Transferase</keyword>
<dbReference type="GO" id="GO:0000166">
    <property type="term" value="F:nucleotide binding"/>
    <property type="evidence" value="ECO:0007669"/>
    <property type="project" value="InterPro"/>
</dbReference>
<dbReference type="PRINTS" id="PR00106">
    <property type="entry name" value="DNAPOLB"/>
</dbReference>
<comment type="similarity">
    <text evidence="1">Belongs to the DNA polymerase type-B family.</text>
</comment>
<comment type="catalytic activity">
    <reaction evidence="8">
        <text>DNA(n) + a 2'-deoxyribonucleoside 5'-triphosphate = DNA(n+1) + diphosphate</text>
        <dbReference type="Rhea" id="RHEA:22508"/>
        <dbReference type="Rhea" id="RHEA-COMP:17339"/>
        <dbReference type="Rhea" id="RHEA-COMP:17340"/>
        <dbReference type="ChEBI" id="CHEBI:33019"/>
        <dbReference type="ChEBI" id="CHEBI:61560"/>
        <dbReference type="ChEBI" id="CHEBI:173112"/>
        <dbReference type="EC" id="2.7.7.7"/>
    </reaction>
</comment>
<evidence type="ECO:0000256" key="9">
    <source>
        <dbReference type="SAM" id="MobiDB-lite"/>
    </source>
</evidence>
<comment type="caution">
    <text evidence="12">The sequence shown here is derived from an EMBL/GenBank/DDBJ whole genome shotgun (WGS) entry which is preliminary data.</text>
</comment>
<feature type="domain" description="DNA-directed DNA polymerase family B multifunctional" evidence="10">
    <location>
        <begin position="1158"/>
        <end position="1384"/>
    </location>
</feature>
<accession>A0A2R5GMQ6</accession>
<name>A0A2R5GMQ6_9STRA</name>
<evidence type="ECO:0000256" key="1">
    <source>
        <dbReference type="ARBA" id="ARBA00005755"/>
    </source>
</evidence>
<dbReference type="GO" id="GO:0003887">
    <property type="term" value="F:DNA-directed DNA polymerase activity"/>
    <property type="evidence" value="ECO:0007669"/>
    <property type="project" value="UniProtKB-KW"/>
</dbReference>
<dbReference type="Gene3D" id="3.30.420.10">
    <property type="entry name" value="Ribonuclease H-like superfamily/Ribonuclease H"/>
    <property type="match status" value="1"/>
</dbReference>
<dbReference type="GO" id="GO:0006261">
    <property type="term" value="P:DNA-templated DNA replication"/>
    <property type="evidence" value="ECO:0007669"/>
    <property type="project" value="TreeGrafter"/>
</dbReference>
<keyword evidence="6" id="KW-0238">DNA-binding</keyword>
<dbReference type="Gene3D" id="2.170.16.10">
    <property type="entry name" value="Hedgehog/Intein (Hint) domain"/>
    <property type="match status" value="1"/>
</dbReference>
<dbReference type="InterPro" id="IPR006134">
    <property type="entry name" value="DNA-dir_DNA_pol_B_multi_dom"/>
</dbReference>
<evidence type="ECO:0000256" key="6">
    <source>
        <dbReference type="ARBA" id="ARBA00023125"/>
    </source>
</evidence>
<evidence type="ECO:0000259" key="10">
    <source>
        <dbReference type="Pfam" id="PF00136"/>
    </source>
</evidence>
<evidence type="ECO:0000256" key="4">
    <source>
        <dbReference type="ARBA" id="ARBA00022695"/>
    </source>
</evidence>
<dbReference type="GO" id="GO:0003677">
    <property type="term" value="F:DNA binding"/>
    <property type="evidence" value="ECO:0007669"/>
    <property type="project" value="UniProtKB-KW"/>
</dbReference>
<dbReference type="InterPro" id="IPR042087">
    <property type="entry name" value="DNA_pol_B_thumb"/>
</dbReference>
<evidence type="ECO:0000313" key="13">
    <source>
        <dbReference type="Proteomes" id="UP000241890"/>
    </source>
</evidence>
<dbReference type="InterPro" id="IPR043502">
    <property type="entry name" value="DNA/RNA_pol_sf"/>
</dbReference>
<evidence type="ECO:0000256" key="3">
    <source>
        <dbReference type="ARBA" id="ARBA00022679"/>
    </source>
</evidence>
<dbReference type="Gene3D" id="3.90.1600.10">
    <property type="entry name" value="Palm domain of DNA polymerase"/>
    <property type="match status" value="2"/>
</dbReference>
<feature type="domain" description="DNA-directed DNA polymerase family B multifunctional" evidence="10">
    <location>
        <begin position="568"/>
        <end position="781"/>
    </location>
</feature>
<dbReference type="PROSITE" id="PS50818">
    <property type="entry name" value="INTEIN_C_TER"/>
    <property type="match status" value="1"/>
</dbReference>
<evidence type="ECO:0000256" key="2">
    <source>
        <dbReference type="ARBA" id="ARBA00012417"/>
    </source>
</evidence>
<evidence type="ECO:0000313" key="12">
    <source>
        <dbReference type="EMBL" id="GBG29591.1"/>
    </source>
</evidence>
<dbReference type="InterPro" id="IPR006172">
    <property type="entry name" value="DNA-dir_DNA_pol_B"/>
</dbReference>
<feature type="domain" description="DNA-directed DNA polymerase family B exonuclease" evidence="11">
    <location>
        <begin position="276"/>
        <end position="499"/>
    </location>
</feature>
<dbReference type="InterPro" id="IPR050240">
    <property type="entry name" value="DNA_pol_type-B"/>
</dbReference>
<dbReference type="InterPro" id="IPR030934">
    <property type="entry name" value="Intein_C"/>
</dbReference>
<dbReference type="Gene3D" id="1.10.287.690">
    <property type="entry name" value="Helix hairpin bin"/>
    <property type="match status" value="1"/>
</dbReference>
<protein>
    <recommendedName>
        <fullName evidence="7">DNA polymerase delta catalytic subunit</fullName>
        <ecNumber evidence="2">2.7.7.7</ecNumber>
    </recommendedName>
</protein>
<dbReference type="InterPro" id="IPR006133">
    <property type="entry name" value="DNA-dir_DNA_pol_B_exonuc"/>
</dbReference>
<dbReference type="InterPro" id="IPR012337">
    <property type="entry name" value="RNaseH-like_sf"/>
</dbReference>
<gene>
    <name evidence="12" type="ORF">FCC1311_058122</name>
</gene>
<sequence>MDKLLSDAADVGVECKIDPDESDSSYLAAWRRIVDQLLEAKAYLPTKKTKGPATLDDAPDAAEYRDERHAWDAFVEELDEQTDVSLYLGPLCERAEARRCAVPRESPAAAAGPASGTAFVSDVQWENRPEGALVFLYARDAAERERTLLLTIPMDDYFYVQVDFPGGPGASSARRLIYEAAKGIYDQLRRNPSEPSSPWTEARCEGRLAPSGQDERLLLGCKSLLREIKLETHLRSVYGFQREPGAFLRVGTASPTVTRKIFYALQRRKPFVWRFFETSSDPLVKWMVRTGVKGCAAVRWLGVSTTDNPLSACDFWVKASAVEPLGGPDAPLYVPRNMYFDIECLSDDPDSFPTSDRCPVFQISYVVSEGTDKVLESGVLCLRETAGYTSFATEQQLLLAFAQLLRKFRPDVLQGYNSNNFDLPYILDRMDAAGVPFARELSRRKRFRVQYQRKTSESRQAGASDVTSFLTPGLTLLDQFAVLKGDVTLRLRSYSLKAVCEHFFRGQENKEDLRYRDIPGLFASGSEGRAKIASYCLQDSALLRRLDGVAMLGLRTAGMAQVLGTSATVVLTRGLVFRTSGLIMLYAHEGSLLIPSFTKETRPHVETGFQGAFVVDPRVGFYKDAIAVLDAASLYPSCIMSFNLSFDTISLDAADRKKHPGDFVEYDGEHFVKKQVREGILVRLQADLAAARKAAKKRRDAFEPGSDGYNAYESTQLAVKVTMNSIYGALGSPTSDVPLVQIAKTITARGRFMLNMFSEFVKDRYQGVTGEEVPAQIVYGDSVRGDMPVVVRRARDTVHVVAIEDLLLLLPEGQRRDMRADKEAYDLSDSPVLLESWTEDGWTPITAFISHLHHAPLVRVDTPCSSVVVTQHHSLLDADAEPLEPAAIKVGASRLLHARFPSGGGGSEERLPGPETCVPDSTRLPTDLPLDRETAELAALMVAFSAWEDDEGPEVAPCSPTGNGGSWERREAWEHRERIEGRRRALVLRQMPLRVARRARALLRKLYPELREPGVRTWLGAATLDTVSASRVDLTVRDATPEFMLEWEAFVFCPYTRKRCVSATMLSAPDSRARCYFASLLLKHYPKISEDRLVMQGVFYIMDGRDVPPGSGFHEDLADSTVASVKRMPRSMQPVRVYDLTTGNHHFQAGVGNMIVHNTDSIFIRMPGVDVPRAIENGLALEKAFSKEKLQDLAPQKFEYEKVYLPLILLGKKRYAGLKFELDPNKGKFSASGIQLVRRDTAMLCVDVMKGFFDRFIVQNNEKAALEFVRQTTRDMYEGKLPLAAFEITRKIAKVHYKVEPPHITAWKAMAKQLNNNPDRVPSVGERFAYVVTKPDPRGRFRFKANGLSEAIIGMEIAKEDKRISLDYNYYHRTFVESPLRQIIELSFGKEVANDVLDPRKYRQIVVTHATKHNLLGHFGISSISTAKRQKKD</sequence>
<dbReference type="SUPFAM" id="SSF56672">
    <property type="entry name" value="DNA/RNA polymerases"/>
    <property type="match status" value="1"/>
</dbReference>
<dbReference type="Gene3D" id="1.10.132.60">
    <property type="entry name" value="DNA polymerase family B, C-terminal domain"/>
    <property type="match status" value="1"/>
</dbReference>
<dbReference type="SUPFAM" id="SSF53098">
    <property type="entry name" value="Ribonuclease H-like"/>
    <property type="match status" value="1"/>
</dbReference>
<evidence type="ECO:0000259" key="11">
    <source>
        <dbReference type="Pfam" id="PF03104"/>
    </source>
</evidence>
<dbReference type="InterPro" id="IPR036397">
    <property type="entry name" value="RNaseH_sf"/>
</dbReference>
<dbReference type="SMART" id="SM00486">
    <property type="entry name" value="POLBc"/>
    <property type="match status" value="1"/>
</dbReference>
<organism evidence="12 13">
    <name type="scientific">Hondaea fermentalgiana</name>
    <dbReference type="NCBI Taxonomy" id="2315210"/>
    <lineage>
        <taxon>Eukaryota</taxon>
        <taxon>Sar</taxon>
        <taxon>Stramenopiles</taxon>
        <taxon>Bigyra</taxon>
        <taxon>Labyrinthulomycetes</taxon>
        <taxon>Thraustochytrida</taxon>
        <taxon>Thraustochytriidae</taxon>
        <taxon>Hondaea</taxon>
    </lineage>
</organism>
<keyword evidence="5" id="KW-0239">DNA-directed DNA polymerase</keyword>
<evidence type="ECO:0000256" key="7">
    <source>
        <dbReference type="ARBA" id="ARBA00024411"/>
    </source>
</evidence>
<dbReference type="EMBL" id="BEYU01000060">
    <property type="protein sequence ID" value="GBG29591.1"/>
    <property type="molecule type" value="Genomic_DNA"/>
</dbReference>
<dbReference type="InParanoid" id="A0A2R5GMQ6"/>
<dbReference type="PANTHER" id="PTHR10322:SF23">
    <property type="entry name" value="DNA POLYMERASE DELTA CATALYTIC SUBUNIT"/>
    <property type="match status" value="1"/>
</dbReference>
<reference evidence="12 13" key="1">
    <citation type="submission" date="2017-12" db="EMBL/GenBank/DDBJ databases">
        <title>Sequencing, de novo assembly and annotation of complete genome of a new Thraustochytrid species, strain FCC1311.</title>
        <authorList>
            <person name="Sedici K."/>
            <person name="Godart F."/>
            <person name="Aiese Cigliano R."/>
            <person name="Sanseverino W."/>
            <person name="Barakat M."/>
            <person name="Ortet P."/>
            <person name="Marechal E."/>
            <person name="Cagnac O."/>
            <person name="Amato A."/>
        </authorList>
    </citation>
    <scope>NUCLEOTIDE SEQUENCE [LARGE SCALE GENOMIC DNA]</scope>
</reference>